<dbReference type="Proteomes" id="UP000249061">
    <property type="component" value="Unassembled WGS sequence"/>
</dbReference>
<protein>
    <submittedName>
        <fullName evidence="1">Uncharacterized protein</fullName>
    </submittedName>
</protein>
<dbReference type="EMBL" id="QFQP01000001">
    <property type="protein sequence ID" value="PZR18512.1"/>
    <property type="molecule type" value="Genomic_DNA"/>
</dbReference>
<evidence type="ECO:0000313" key="1">
    <source>
        <dbReference type="EMBL" id="PZR18512.1"/>
    </source>
</evidence>
<comment type="caution">
    <text evidence="1">The sequence shown here is derived from an EMBL/GenBank/DDBJ whole genome shotgun (WGS) entry which is preliminary data.</text>
</comment>
<name>A0A2W5TVR3_9BACT</name>
<sequence length="59" mass="6426">MWPGVAGEDRSRCPGNAPLPIIGVVLFVLADGKGLSWPFIAFPLLWALENEARTFTGDR</sequence>
<organism evidence="1 2">
    <name type="scientific">Archangium gephyra</name>
    <dbReference type="NCBI Taxonomy" id="48"/>
    <lineage>
        <taxon>Bacteria</taxon>
        <taxon>Pseudomonadati</taxon>
        <taxon>Myxococcota</taxon>
        <taxon>Myxococcia</taxon>
        <taxon>Myxococcales</taxon>
        <taxon>Cystobacterineae</taxon>
        <taxon>Archangiaceae</taxon>
        <taxon>Archangium</taxon>
    </lineage>
</organism>
<gene>
    <name evidence="1" type="ORF">DI536_01135</name>
</gene>
<dbReference type="AlphaFoldDB" id="A0A2W5TVR3"/>
<proteinExistence type="predicted"/>
<evidence type="ECO:0000313" key="2">
    <source>
        <dbReference type="Proteomes" id="UP000249061"/>
    </source>
</evidence>
<accession>A0A2W5TVR3</accession>
<reference evidence="1 2" key="1">
    <citation type="submission" date="2017-08" db="EMBL/GenBank/DDBJ databases">
        <title>Infants hospitalized years apart are colonized by the same room-sourced microbial strains.</title>
        <authorList>
            <person name="Brooks B."/>
            <person name="Olm M.R."/>
            <person name="Firek B.A."/>
            <person name="Baker R."/>
            <person name="Thomas B.C."/>
            <person name="Morowitz M.J."/>
            <person name="Banfield J.F."/>
        </authorList>
    </citation>
    <scope>NUCLEOTIDE SEQUENCE [LARGE SCALE GENOMIC DNA]</scope>
    <source>
        <strain evidence="1">S2_003_000_R2_14</strain>
    </source>
</reference>